<accession>A0ABM6P0A8</accession>
<dbReference type="PANTHER" id="PTHR22946">
    <property type="entry name" value="DIENELACTONE HYDROLASE DOMAIN-CONTAINING PROTEIN-RELATED"/>
    <property type="match status" value="1"/>
</dbReference>
<dbReference type="GO" id="GO:0016787">
    <property type="term" value="F:hydrolase activity"/>
    <property type="evidence" value="ECO:0007669"/>
    <property type="project" value="UniProtKB-KW"/>
</dbReference>
<dbReference type="SUPFAM" id="SSF53474">
    <property type="entry name" value="alpha/beta-Hydrolases"/>
    <property type="match status" value="1"/>
</dbReference>
<dbReference type="InterPro" id="IPR050261">
    <property type="entry name" value="FrsA_esterase"/>
</dbReference>
<protein>
    <submittedName>
        <fullName evidence="3">Dienelactone hydrolase</fullName>
    </submittedName>
</protein>
<dbReference type="InterPro" id="IPR001375">
    <property type="entry name" value="Peptidase_S9_cat"/>
</dbReference>
<evidence type="ECO:0000313" key="4">
    <source>
        <dbReference type="Proteomes" id="UP000218103"/>
    </source>
</evidence>
<keyword evidence="4" id="KW-1185">Reference proteome</keyword>
<gene>
    <name evidence="3" type="ORF">CO711_19565</name>
</gene>
<dbReference type="EMBL" id="CP023520">
    <property type="protein sequence ID" value="ATF79668.1"/>
    <property type="molecule type" value="Genomic_DNA"/>
</dbReference>
<reference evidence="4" key="1">
    <citation type="submission" date="2017-09" db="EMBL/GenBank/DDBJ databases">
        <title>FDA dAtabase for Regulatory Grade micrObial Sequences (FDA-ARGOS): Supporting development and validation of Infectious Disease Dx tests.</title>
        <authorList>
            <person name="Minogue T."/>
            <person name="Wolcott M."/>
            <person name="Wasieloski L."/>
            <person name="Aguilar W."/>
            <person name="Moore D."/>
            <person name="Tallon L.J."/>
            <person name="Sadzewicz L."/>
            <person name="Ott S."/>
            <person name="Zhao X."/>
            <person name="Nagaraj S."/>
            <person name="Vavikolanu K."/>
            <person name="Aluvathingal J."/>
            <person name="Nadendla S."/>
            <person name="Sichtig H."/>
        </authorList>
    </citation>
    <scope>NUCLEOTIDE SEQUENCE [LARGE SCALE GENOMIC DNA]</scope>
    <source>
        <strain evidence="4">FDAARGOS_388</strain>
    </source>
</reference>
<keyword evidence="1 3" id="KW-0378">Hydrolase</keyword>
<organism evidence="3 4">
    <name type="scientific">Burkholderia cepacia</name>
    <name type="common">Pseudomonas cepacia</name>
    <dbReference type="NCBI Taxonomy" id="292"/>
    <lineage>
        <taxon>Bacteria</taxon>
        <taxon>Pseudomonadati</taxon>
        <taxon>Pseudomonadota</taxon>
        <taxon>Betaproteobacteria</taxon>
        <taxon>Burkholderiales</taxon>
        <taxon>Burkholderiaceae</taxon>
        <taxon>Burkholderia</taxon>
        <taxon>Burkholderia cepacia complex</taxon>
    </lineage>
</organism>
<sequence length="376" mass="39076">MLLRHAADGDGGCQLPVVMAGDDQDAGAGCAAGAGCKHAAGPVAAPHGYTVAFAVRIATASPVIPGFVERLPMSIVVRRNSIAIPLCRVLIPGVLIASVAGCAATAVEDTAIAPDLHETVVKVPVDEGGSTRDIVATTYMPDGPGPFPLIVLSHGSPPDPRARPKVGRYRALPQIRTFVQHGFAVIVPIRRGYGATGGVDEEDAGSCRHPDYLAAGQQAARDVLAAVRYAQTLPQVDRSRIVLVGQSAGGFASLAAASYAPQGVVAVVNFSGGRGGNPATHPGMPCDPRQMADTIGHFASTTRVPVLWHYVQNDKYFAPEVVATWFAAFQAAGGHGQMIVEPPFGKNGHGMFAVKEAIPIWLPHFEAFVGPLVAVK</sequence>
<dbReference type="InterPro" id="IPR029058">
    <property type="entry name" value="AB_hydrolase_fold"/>
</dbReference>
<evidence type="ECO:0000256" key="1">
    <source>
        <dbReference type="ARBA" id="ARBA00022801"/>
    </source>
</evidence>
<evidence type="ECO:0000313" key="3">
    <source>
        <dbReference type="EMBL" id="ATF79668.1"/>
    </source>
</evidence>
<dbReference type="Gene3D" id="3.40.50.1820">
    <property type="entry name" value="alpha/beta hydrolase"/>
    <property type="match status" value="1"/>
</dbReference>
<evidence type="ECO:0000259" key="2">
    <source>
        <dbReference type="Pfam" id="PF00326"/>
    </source>
</evidence>
<feature type="domain" description="Peptidase S9 prolyl oligopeptidase catalytic" evidence="2">
    <location>
        <begin position="212"/>
        <end position="261"/>
    </location>
</feature>
<dbReference type="Pfam" id="PF00326">
    <property type="entry name" value="Peptidase_S9"/>
    <property type="match status" value="1"/>
</dbReference>
<dbReference type="RefSeq" id="WP_080982145.1">
    <property type="nucleotide sequence ID" value="NZ_JWAO01000705.1"/>
</dbReference>
<name>A0ABM6P0A8_BURCE</name>
<proteinExistence type="predicted"/>
<dbReference type="PANTHER" id="PTHR22946:SF9">
    <property type="entry name" value="POLYKETIDE TRANSFERASE AF380"/>
    <property type="match status" value="1"/>
</dbReference>
<dbReference type="Proteomes" id="UP000218103">
    <property type="component" value="Chromosome 3"/>
</dbReference>